<feature type="non-terminal residue" evidence="1">
    <location>
        <position position="1"/>
    </location>
</feature>
<comment type="caution">
    <text evidence="1">The sequence shown here is derived from an EMBL/GenBank/DDBJ whole genome shotgun (WGS) entry which is preliminary data.</text>
</comment>
<dbReference type="EMBL" id="BARS01024885">
    <property type="protein sequence ID" value="GAG12691.1"/>
    <property type="molecule type" value="Genomic_DNA"/>
</dbReference>
<dbReference type="AlphaFoldDB" id="X0WJ07"/>
<accession>X0WJ07</accession>
<reference evidence="1" key="1">
    <citation type="journal article" date="2014" name="Front. Microbiol.">
        <title>High frequency of phylogenetically diverse reductive dehalogenase-homologous genes in deep subseafloor sedimentary metagenomes.</title>
        <authorList>
            <person name="Kawai M."/>
            <person name="Futagami T."/>
            <person name="Toyoda A."/>
            <person name="Takaki Y."/>
            <person name="Nishi S."/>
            <person name="Hori S."/>
            <person name="Arai W."/>
            <person name="Tsubouchi T."/>
            <person name="Morono Y."/>
            <person name="Uchiyama I."/>
            <person name="Ito T."/>
            <person name="Fujiyama A."/>
            <person name="Inagaki F."/>
            <person name="Takami H."/>
        </authorList>
    </citation>
    <scope>NUCLEOTIDE SEQUENCE</scope>
    <source>
        <strain evidence="1">Expedition CK06-06</strain>
    </source>
</reference>
<proteinExistence type="predicted"/>
<protein>
    <submittedName>
        <fullName evidence="1">Uncharacterized protein</fullName>
    </submittedName>
</protein>
<gene>
    <name evidence="1" type="ORF">S01H1_39436</name>
</gene>
<organism evidence="1">
    <name type="scientific">marine sediment metagenome</name>
    <dbReference type="NCBI Taxonomy" id="412755"/>
    <lineage>
        <taxon>unclassified sequences</taxon>
        <taxon>metagenomes</taxon>
        <taxon>ecological metagenomes</taxon>
    </lineage>
</organism>
<evidence type="ECO:0000313" key="1">
    <source>
        <dbReference type="EMBL" id="GAG12691.1"/>
    </source>
</evidence>
<name>X0WJ07_9ZZZZ</name>
<sequence>TSEAMLKLDIQKPKKAVSWSVSLIASKATALN</sequence>